<dbReference type="OrthoDB" id="5961at2759"/>
<gene>
    <name evidence="2" type="ORF">EUX98_g7998</name>
</gene>
<name>A0A4S4MCF4_9APHY</name>
<feature type="compositionally biased region" description="Pro residues" evidence="1">
    <location>
        <begin position="1"/>
        <end position="14"/>
    </location>
</feature>
<sequence length="183" mass="20224">MNPPPSPFTQPQPQTPTFGRIQNVPFIFNTPPPQVPHAPAWVPPKAPRLPEPELRDVDMGEASPPARLQEQAAVGNGVGKKGSRHVEEEEGDDGERVIATGGLKRVFKSRQKAQRERSRLAVVVRRGRSRGHFSDDEHSGSDDDRGDEDEEEYEVVRNTSNHYTLNVPAPAPPKSDTPYILLG</sequence>
<feature type="compositionally biased region" description="Pro residues" evidence="1">
    <location>
        <begin position="30"/>
        <end position="47"/>
    </location>
</feature>
<protein>
    <submittedName>
        <fullName evidence="2">Uncharacterized protein</fullName>
    </submittedName>
</protein>
<feature type="region of interest" description="Disordered" evidence="1">
    <location>
        <begin position="108"/>
        <end position="183"/>
    </location>
</feature>
<organism evidence="2 3">
    <name type="scientific">Antrodiella citrinella</name>
    <dbReference type="NCBI Taxonomy" id="2447956"/>
    <lineage>
        <taxon>Eukaryota</taxon>
        <taxon>Fungi</taxon>
        <taxon>Dikarya</taxon>
        <taxon>Basidiomycota</taxon>
        <taxon>Agaricomycotina</taxon>
        <taxon>Agaricomycetes</taxon>
        <taxon>Polyporales</taxon>
        <taxon>Steccherinaceae</taxon>
        <taxon>Antrodiella</taxon>
    </lineage>
</organism>
<evidence type="ECO:0000313" key="3">
    <source>
        <dbReference type="Proteomes" id="UP000308730"/>
    </source>
</evidence>
<evidence type="ECO:0000313" key="2">
    <source>
        <dbReference type="EMBL" id="THH23174.1"/>
    </source>
</evidence>
<feature type="compositionally biased region" description="Basic and acidic residues" evidence="1">
    <location>
        <begin position="48"/>
        <end position="58"/>
    </location>
</feature>
<feature type="compositionally biased region" description="Basic and acidic residues" evidence="1">
    <location>
        <begin position="132"/>
        <end position="143"/>
    </location>
</feature>
<proteinExistence type="predicted"/>
<reference evidence="2 3" key="1">
    <citation type="submission" date="2019-02" db="EMBL/GenBank/DDBJ databases">
        <title>Genome sequencing of the rare red list fungi Antrodiella citrinella (Flaviporus citrinellus).</title>
        <authorList>
            <person name="Buettner E."/>
            <person name="Kellner H."/>
        </authorList>
    </citation>
    <scope>NUCLEOTIDE SEQUENCE [LARGE SCALE GENOMIC DNA]</scope>
    <source>
        <strain evidence="2 3">DSM 108506</strain>
    </source>
</reference>
<evidence type="ECO:0000256" key="1">
    <source>
        <dbReference type="SAM" id="MobiDB-lite"/>
    </source>
</evidence>
<accession>A0A4S4MCF4</accession>
<dbReference type="EMBL" id="SGPM01000384">
    <property type="protein sequence ID" value="THH23174.1"/>
    <property type="molecule type" value="Genomic_DNA"/>
</dbReference>
<dbReference type="AlphaFoldDB" id="A0A4S4MCF4"/>
<feature type="region of interest" description="Disordered" evidence="1">
    <location>
        <begin position="1"/>
        <end position="96"/>
    </location>
</feature>
<feature type="compositionally biased region" description="Acidic residues" evidence="1">
    <location>
        <begin position="144"/>
        <end position="153"/>
    </location>
</feature>
<dbReference type="Proteomes" id="UP000308730">
    <property type="component" value="Unassembled WGS sequence"/>
</dbReference>
<keyword evidence="3" id="KW-1185">Reference proteome</keyword>
<comment type="caution">
    <text evidence="2">The sequence shown here is derived from an EMBL/GenBank/DDBJ whole genome shotgun (WGS) entry which is preliminary data.</text>
</comment>